<evidence type="ECO:0000313" key="2">
    <source>
        <dbReference type="EMBL" id="KAK6760058.1"/>
    </source>
</evidence>
<reference evidence="2 3" key="1">
    <citation type="submission" date="2023-08" db="EMBL/GenBank/DDBJ databases">
        <title>A Necator americanus chromosomal reference genome.</title>
        <authorList>
            <person name="Ilik V."/>
            <person name="Petrzelkova K.J."/>
            <person name="Pardy F."/>
            <person name="Fuh T."/>
            <person name="Niatou-Singa F.S."/>
            <person name="Gouil Q."/>
            <person name="Baker L."/>
            <person name="Ritchie M.E."/>
            <person name="Jex A.R."/>
            <person name="Gazzola D."/>
            <person name="Li H."/>
            <person name="Toshio Fujiwara R."/>
            <person name="Zhan B."/>
            <person name="Aroian R.V."/>
            <person name="Pafco B."/>
            <person name="Schwarz E.M."/>
        </authorList>
    </citation>
    <scope>NUCLEOTIDE SEQUENCE [LARGE SCALE GENOMIC DNA]</scope>
    <source>
        <strain evidence="2 3">Aroian</strain>
        <tissue evidence="2">Whole animal</tissue>
    </source>
</reference>
<dbReference type="EMBL" id="JAVFWL010000006">
    <property type="protein sequence ID" value="KAK6760058.1"/>
    <property type="molecule type" value="Genomic_DNA"/>
</dbReference>
<evidence type="ECO:0000256" key="1">
    <source>
        <dbReference type="SAM" id="MobiDB-lite"/>
    </source>
</evidence>
<dbReference type="Proteomes" id="UP001303046">
    <property type="component" value="Unassembled WGS sequence"/>
</dbReference>
<comment type="caution">
    <text evidence="2">The sequence shown here is derived from an EMBL/GenBank/DDBJ whole genome shotgun (WGS) entry which is preliminary data.</text>
</comment>
<proteinExistence type="predicted"/>
<sequence>MPPSPLWREAGLASNLSHTGEGARQSESQTKPRETSDSIRVSSQDPPSVKSTSTHFEPHASSYREPVRKPSCVFCSGRTHRSAKCHNYRSLAGRAYAAEFNQFCCNCLCDHFGDCIWTDGCTYCRLPGHHPAFCVKNPYVDLDIGMPAPQFYQELARRTYQAPPPGRICKTLSDVVRRRGSKRPSRSTSPSTSKGKSRH</sequence>
<organism evidence="2 3">
    <name type="scientific">Necator americanus</name>
    <name type="common">Human hookworm</name>
    <dbReference type="NCBI Taxonomy" id="51031"/>
    <lineage>
        <taxon>Eukaryota</taxon>
        <taxon>Metazoa</taxon>
        <taxon>Ecdysozoa</taxon>
        <taxon>Nematoda</taxon>
        <taxon>Chromadorea</taxon>
        <taxon>Rhabditida</taxon>
        <taxon>Rhabditina</taxon>
        <taxon>Rhabditomorpha</taxon>
        <taxon>Strongyloidea</taxon>
        <taxon>Ancylostomatidae</taxon>
        <taxon>Bunostominae</taxon>
        <taxon>Necator</taxon>
    </lineage>
</organism>
<accession>A0ABR1EBV0</accession>
<protein>
    <submittedName>
        <fullName evidence="2">Uncharacterized protein</fullName>
    </submittedName>
</protein>
<evidence type="ECO:0000313" key="3">
    <source>
        <dbReference type="Proteomes" id="UP001303046"/>
    </source>
</evidence>
<gene>
    <name evidence="2" type="primary">Necator_chrX.g21702</name>
    <name evidence="2" type="ORF">RB195_021541</name>
</gene>
<keyword evidence="3" id="KW-1185">Reference proteome</keyword>
<feature type="compositionally biased region" description="Polar residues" evidence="1">
    <location>
        <begin position="38"/>
        <end position="55"/>
    </location>
</feature>
<feature type="region of interest" description="Disordered" evidence="1">
    <location>
        <begin position="1"/>
        <end position="62"/>
    </location>
</feature>
<feature type="region of interest" description="Disordered" evidence="1">
    <location>
        <begin position="175"/>
        <end position="199"/>
    </location>
</feature>
<name>A0ABR1EBV0_NECAM</name>
<feature type="compositionally biased region" description="Low complexity" evidence="1">
    <location>
        <begin position="186"/>
        <end position="199"/>
    </location>
</feature>